<comment type="caution">
    <text evidence="1">The sequence shown here is derived from an EMBL/GenBank/DDBJ whole genome shotgun (WGS) entry which is preliminary data.</text>
</comment>
<evidence type="ECO:0000313" key="2">
    <source>
        <dbReference type="Proteomes" id="UP000028715"/>
    </source>
</evidence>
<dbReference type="Proteomes" id="UP000028715">
    <property type="component" value="Unassembled WGS sequence"/>
</dbReference>
<evidence type="ECO:0000313" key="1">
    <source>
        <dbReference type="EMBL" id="KFF04278.1"/>
    </source>
</evidence>
<organism evidence="1 2">
    <name type="scientific">Flavobacterium reichenbachii</name>
    <dbReference type="NCBI Taxonomy" id="362418"/>
    <lineage>
        <taxon>Bacteria</taxon>
        <taxon>Pseudomonadati</taxon>
        <taxon>Bacteroidota</taxon>
        <taxon>Flavobacteriia</taxon>
        <taxon>Flavobacteriales</taxon>
        <taxon>Flavobacteriaceae</taxon>
        <taxon>Flavobacterium</taxon>
    </lineage>
</organism>
<dbReference type="EMBL" id="JPRL01000001">
    <property type="protein sequence ID" value="KFF04278.1"/>
    <property type="molecule type" value="Genomic_DNA"/>
</dbReference>
<protein>
    <submittedName>
        <fullName evidence="1">Uncharacterized protein</fullName>
    </submittedName>
</protein>
<dbReference type="OrthoDB" id="1367370at2"/>
<accession>A0A085ZIL4</accession>
<proteinExistence type="predicted"/>
<dbReference type="AlphaFoldDB" id="A0A085ZIL4"/>
<gene>
    <name evidence="1" type="ORF">IW19_01490</name>
</gene>
<sequence length="67" mass="7656">MDESKTKVYRSYDLMILDALFVKYGVSKYYIRKCLAGNANGTKPDSIRKDYQLLEKAVKDAIAGFLK</sequence>
<reference evidence="1 2" key="1">
    <citation type="submission" date="2014-07" db="EMBL/GenBank/DDBJ databases">
        <title>Genome of Flavobacterium reichenbachii LMG 25512.</title>
        <authorList>
            <person name="Stropko S.J."/>
            <person name="Pipes S.E."/>
            <person name="Newman J.D."/>
        </authorList>
    </citation>
    <scope>NUCLEOTIDE SEQUENCE [LARGE SCALE GENOMIC DNA]</scope>
    <source>
        <strain evidence="1 2">LMG 25512</strain>
    </source>
</reference>
<keyword evidence="2" id="KW-1185">Reference proteome</keyword>
<name>A0A085ZIL4_9FLAO</name>
<dbReference type="RefSeq" id="WP_035680317.1">
    <property type="nucleotide sequence ID" value="NZ_JPRL01000001.1"/>
</dbReference>